<keyword evidence="1 2" id="KW-0238">DNA-binding</keyword>
<evidence type="ECO:0000313" key="4">
    <source>
        <dbReference type="EMBL" id="RMI31668.1"/>
    </source>
</evidence>
<dbReference type="PRINTS" id="PR00455">
    <property type="entry name" value="HTHTETR"/>
</dbReference>
<dbReference type="Gene3D" id="1.10.10.60">
    <property type="entry name" value="Homeodomain-like"/>
    <property type="match status" value="1"/>
</dbReference>
<dbReference type="InterPro" id="IPR050109">
    <property type="entry name" value="HTH-type_TetR-like_transc_reg"/>
</dbReference>
<proteinExistence type="predicted"/>
<evidence type="ECO:0000256" key="1">
    <source>
        <dbReference type="ARBA" id="ARBA00023125"/>
    </source>
</evidence>
<sequence length="192" mass="20658">MTDAPRRSDATRAAILDAARKRFAEDGFRKATIRAIAADAGIDPSMVMRYYGNKDGLFAAAVDVRLDLPQLDPANGSMGEVLVGHFLRLWEQPPTDEIVLTLLRTAVIDDSATERVRTLFAEQVLPAALSVGDPRDAPHRAGLVASQLLGIALCRYILRLPPVVALTAEQLIADIGPTIQRYLTDSPATAGA</sequence>
<dbReference type="InterPro" id="IPR041678">
    <property type="entry name" value="TetR_C_16"/>
</dbReference>
<protein>
    <submittedName>
        <fullName evidence="4">TetR/AcrR family transcriptional regulator</fullName>
    </submittedName>
</protein>
<evidence type="ECO:0000256" key="2">
    <source>
        <dbReference type="PROSITE-ProRule" id="PRU00335"/>
    </source>
</evidence>
<dbReference type="Pfam" id="PF17920">
    <property type="entry name" value="TetR_C_16"/>
    <property type="match status" value="1"/>
</dbReference>
<dbReference type="GO" id="GO:0000976">
    <property type="term" value="F:transcription cis-regulatory region binding"/>
    <property type="evidence" value="ECO:0007669"/>
    <property type="project" value="TreeGrafter"/>
</dbReference>
<dbReference type="PANTHER" id="PTHR30055:SF235">
    <property type="entry name" value="TRANSCRIPTIONAL REGULATORY PROTEIN"/>
    <property type="match status" value="1"/>
</dbReference>
<dbReference type="PANTHER" id="PTHR30055">
    <property type="entry name" value="HTH-TYPE TRANSCRIPTIONAL REGULATOR RUTR"/>
    <property type="match status" value="1"/>
</dbReference>
<feature type="DNA-binding region" description="H-T-H motif" evidence="2">
    <location>
        <begin position="32"/>
        <end position="51"/>
    </location>
</feature>
<dbReference type="InterPro" id="IPR009057">
    <property type="entry name" value="Homeodomain-like_sf"/>
</dbReference>
<dbReference type="Proteomes" id="UP000279275">
    <property type="component" value="Unassembled WGS sequence"/>
</dbReference>
<evidence type="ECO:0000259" key="3">
    <source>
        <dbReference type="PROSITE" id="PS50977"/>
    </source>
</evidence>
<name>A0A3M2LAP0_9NOCA</name>
<dbReference type="InterPro" id="IPR001647">
    <property type="entry name" value="HTH_TetR"/>
</dbReference>
<evidence type="ECO:0000313" key="5">
    <source>
        <dbReference type="Proteomes" id="UP000279275"/>
    </source>
</evidence>
<dbReference type="RefSeq" id="WP_122188803.1">
    <property type="nucleotide sequence ID" value="NZ_RFFH01000006.1"/>
</dbReference>
<dbReference type="InterPro" id="IPR036271">
    <property type="entry name" value="Tet_transcr_reg_TetR-rel_C_sf"/>
</dbReference>
<dbReference type="Gene3D" id="1.10.357.10">
    <property type="entry name" value="Tetracycline Repressor, domain 2"/>
    <property type="match status" value="1"/>
</dbReference>
<dbReference type="SUPFAM" id="SSF48498">
    <property type="entry name" value="Tetracyclin repressor-like, C-terminal domain"/>
    <property type="match status" value="1"/>
</dbReference>
<dbReference type="GO" id="GO:0003700">
    <property type="term" value="F:DNA-binding transcription factor activity"/>
    <property type="evidence" value="ECO:0007669"/>
    <property type="project" value="TreeGrafter"/>
</dbReference>
<gene>
    <name evidence="4" type="ORF">EBN03_15760</name>
</gene>
<feature type="domain" description="HTH tetR-type" evidence="3">
    <location>
        <begin position="9"/>
        <end position="69"/>
    </location>
</feature>
<accession>A0A3M2LAP0</accession>
<dbReference type="OrthoDB" id="3210235at2"/>
<keyword evidence="5" id="KW-1185">Reference proteome</keyword>
<dbReference type="SUPFAM" id="SSF46689">
    <property type="entry name" value="Homeodomain-like"/>
    <property type="match status" value="1"/>
</dbReference>
<dbReference type="Pfam" id="PF00440">
    <property type="entry name" value="TetR_N"/>
    <property type="match status" value="1"/>
</dbReference>
<comment type="caution">
    <text evidence="4">The sequence shown here is derived from an EMBL/GenBank/DDBJ whole genome shotgun (WGS) entry which is preliminary data.</text>
</comment>
<organism evidence="4 5">
    <name type="scientific">Nocardia stercoris</name>
    <dbReference type="NCBI Taxonomy" id="2483361"/>
    <lineage>
        <taxon>Bacteria</taxon>
        <taxon>Bacillati</taxon>
        <taxon>Actinomycetota</taxon>
        <taxon>Actinomycetes</taxon>
        <taxon>Mycobacteriales</taxon>
        <taxon>Nocardiaceae</taxon>
        <taxon>Nocardia</taxon>
    </lineage>
</organism>
<dbReference type="PROSITE" id="PS50977">
    <property type="entry name" value="HTH_TETR_2"/>
    <property type="match status" value="1"/>
</dbReference>
<reference evidence="4 5" key="1">
    <citation type="submission" date="2018-10" db="EMBL/GenBank/DDBJ databases">
        <title>Isolation from cow dung.</title>
        <authorList>
            <person name="Ling L."/>
        </authorList>
    </citation>
    <scope>NUCLEOTIDE SEQUENCE [LARGE SCALE GENOMIC DNA]</scope>
    <source>
        <strain evidence="4 5">NEAU-LL90</strain>
    </source>
</reference>
<dbReference type="EMBL" id="RFFH01000006">
    <property type="protein sequence ID" value="RMI31668.1"/>
    <property type="molecule type" value="Genomic_DNA"/>
</dbReference>
<dbReference type="AlphaFoldDB" id="A0A3M2LAP0"/>